<dbReference type="SUPFAM" id="SSF56112">
    <property type="entry name" value="Protein kinase-like (PK-like)"/>
    <property type="match status" value="1"/>
</dbReference>
<dbReference type="AlphaFoldDB" id="A0AAV4Y4M5"/>
<dbReference type="InterPro" id="IPR011009">
    <property type="entry name" value="Kinase-like_dom_sf"/>
</dbReference>
<dbReference type="EMBL" id="BPLR01001358">
    <property type="protein sequence ID" value="GIZ01849.1"/>
    <property type="molecule type" value="Genomic_DNA"/>
</dbReference>
<keyword evidence="1" id="KW-0418">Kinase</keyword>
<comment type="caution">
    <text evidence="1">The sequence shown here is derived from an EMBL/GenBank/DDBJ whole genome shotgun (WGS) entry which is preliminary data.</text>
</comment>
<dbReference type="GO" id="GO:0016301">
    <property type="term" value="F:kinase activity"/>
    <property type="evidence" value="ECO:0007669"/>
    <property type="project" value="UniProtKB-KW"/>
</dbReference>
<name>A0AAV4Y4M5_CAEEX</name>
<dbReference type="Gene3D" id="1.10.510.10">
    <property type="entry name" value="Transferase(Phosphotransferase) domain 1"/>
    <property type="match status" value="1"/>
</dbReference>
<protein>
    <submittedName>
        <fullName evidence="1">Cyclin-dependent kinase 10</fullName>
    </submittedName>
</protein>
<evidence type="ECO:0000313" key="1">
    <source>
        <dbReference type="EMBL" id="GIZ01849.1"/>
    </source>
</evidence>
<accession>A0AAV4Y4M5</accession>
<dbReference type="Proteomes" id="UP001054945">
    <property type="component" value="Unassembled WGS sequence"/>
</dbReference>
<reference evidence="1 2" key="1">
    <citation type="submission" date="2021-06" db="EMBL/GenBank/DDBJ databases">
        <title>Caerostris extrusa draft genome.</title>
        <authorList>
            <person name="Kono N."/>
            <person name="Arakawa K."/>
        </authorList>
    </citation>
    <scope>NUCLEOTIDE SEQUENCE [LARGE SCALE GENOMIC DNA]</scope>
</reference>
<gene>
    <name evidence="1" type="primary">CDK10_0</name>
    <name evidence="1" type="ORF">CEXT_387351</name>
</gene>
<keyword evidence="2" id="KW-1185">Reference proteome</keyword>
<evidence type="ECO:0000313" key="2">
    <source>
        <dbReference type="Proteomes" id="UP001054945"/>
    </source>
</evidence>
<keyword evidence="1" id="KW-0808">Transferase</keyword>
<organism evidence="1 2">
    <name type="scientific">Caerostris extrusa</name>
    <name type="common">Bark spider</name>
    <name type="synonym">Caerostris bankana</name>
    <dbReference type="NCBI Taxonomy" id="172846"/>
    <lineage>
        <taxon>Eukaryota</taxon>
        <taxon>Metazoa</taxon>
        <taxon>Ecdysozoa</taxon>
        <taxon>Arthropoda</taxon>
        <taxon>Chelicerata</taxon>
        <taxon>Arachnida</taxon>
        <taxon>Araneae</taxon>
        <taxon>Araneomorphae</taxon>
        <taxon>Entelegynae</taxon>
        <taxon>Araneoidea</taxon>
        <taxon>Araneidae</taxon>
        <taxon>Caerostris</taxon>
    </lineage>
</organism>
<feature type="non-terminal residue" evidence="1">
    <location>
        <position position="1"/>
    </location>
</feature>
<sequence>LLFGSEYYTTAIDIWSAVDRTLGTPNEKTWPGCSELPLIQSFTLCDQPYNRLTLKFSDECTTCIALIYKIFTYNPCKAEECLSHPYFTEAPKACDLNTLVDLLRKPNEI</sequence>
<proteinExistence type="predicted"/>